<feature type="region of interest" description="Disordered" evidence="1">
    <location>
        <begin position="196"/>
        <end position="664"/>
    </location>
</feature>
<evidence type="ECO:0000313" key="3">
    <source>
        <dbReference type="EMBL" id="KZT07945.1"/>
    </source>
</evidence>
<feature type="compositionally biased region" description="Basic and acidic residues" evidence="1">
    <location>
        <begin position="322"/>
        <end position="340"/>
    </location>
</feature>
<sequence>MEEDTEVLDWGHEDDEQTAQRSSGDGRDNWRDREDAEDAVSLGGDEDDMQNFYAYQLNEQDASKGQASTLKSSSTAQAQIQPSKRDLQREASSGSVSQKPPASQSQESDSTQLGRSQSFGKLTHALPPKPVVSVDPYIHPSPATTSTLASSMVQRERRTNGFKSASAGNGGDLPADWEIRVPRSGGSEHYYYNVKTHESTWTRPGPVSGKSSPSKDIESGSMQARDGRSPARSGTSNKGRASSSERRAIAESARNEAKRKVSPGGELSYEDRHYRPGGAAGPEERGGSVQPLFADASHAAPRPPSPKNFNDRRRSRSPSPPVRREHELQDRPARPHREPTPTRSPIDNGMWREGARAAREHPQSRQANVPERGWGARTSMVPDAAPLPPREERPRGRQPRSNFDLPSQHAPLSKEQSIRHDVHEWPASRNRSPPPHLSEPVPAVPQRFSQGPPPGNLQLSVSLPPPPVTRHSSRFDRPQMTSGLPPARGPPRDYDDYVLADSIPQRRAREFESADVHIESDSKRRRTDTEHSPRRSLPPVSLPQRPPAAPFPSHLDEGDQSRLRRRQPLPPQSARFREAATGMPPAPRPLPPASLPTNPARAGIPEHLFRPPHDDIEAARPTNMPSELPSAPRRHGPPSSERSLQTWGSSATSGRPGSRIDNALPTLVHSKAYAIQGERDTSEVDRLPYRMSTHQINDGPARANAGMYADRISSESQIDMPPRGPRAMASRGSSHASYTPPVTSPLVSPGASHASLRPMHQPEPHPLPARPRERQPPHQHINEGWGERRDWQDAPPAYSQSAVQDVGVPPRRFGNGRNTSYDRVPDRQERLLHDAFEAKQQVTM</sequence>
<dbReference type="Gene3D" id="2.20.70.10">
    <property type="match status" value="1"/>
</dbReference>
<feature type="compositionally biased region" description="Basic and acidic residues" evidence="1">
    <location>
        <begin position="607"/>
        <end position="618"/>
    </location>
</feature>
<feature type="domain" description="WW" evidence="2">
    <location>
        <begin position="171"/>
        <end position="206"/>
    </location>
</feature>
<feature type="region of interest" description="Disordered" evidence="1">
    <location>
        <begin position="693"/>
        <end position="828"/>
    </location>
</feature>
<feature type="compositionally biased region" description="Basic and acidic residues" evidence="1">
    <location>
        <begin position="416"/>
        <end position="426"/>
    </location>
</feature>
<accession>A0A165EXW5</accession>
<reference evidence="3 4" key="1">
    <citation type="journal article" date="2016" name="Mol. Biol. Evol.">
        <title>Comparative Genomics of Early-Diverging Mushroom-Forming Fungi Provides Insights into the Origins of Lignocellulose Decay Capabilities.</title>
        <authorList>
            <person name="Nagy L.G."/>
            <person name="Riley R."/>
            <person name="Tritt A."/>
            <person name="Adam C."/>
            <person name="Daum C."/>
            <person name="Floudas D."/>
            <person name="Sun H."/>
            <person name="Yadav J.S."/>
            <person name="Pangilinan J."/>
            <person name="Larsson K.H."/>
            <person name="Matsuura K."/>
            <person name="Barry K."/>
            <person name="Labutti K."/>
            <person name="Kuo R."/>
            <person name="Ohm R.A."/>
            <person name="Bhattacharya S.S."/>
            <person name="Shirouzu T."/>
            <person name="Yoshinaga Y."/>
            <person name="Martin F.M."/>
            <person name="Grigoriev I.V."/>
            <person name="Hibbett D.S."/>
        </authorList>
    </citation>
    <scope>NUCLEOTIDE SEQUENCE [LARGE SCALE GENOMIC DNA]</scope>
    <source>
        <strain evidence="3 4">93-53</strain>
    </source>
</reference>
<dbReference type="SMART" id="SM00456">
    <property type="entry name" value="WW"/>
    <property type="match status" value="1"/>
</dbReference>
<feature type="compositionally biased region" description="Polar residues" evidence="1">
    <location>
        <begin position="57"/>
        <end position="82"/>
    </location>
</feature>
<dbReference type="SUPFAM" id="SSF51045">
    <property type="entry name" value="WW domain"/>
    <property type="match status" value="1"/>
</dbReference>
<evidence type="ECO:0000259" key="2">
    <source>
        <dbReference type="PROSITE" id="PS50020"/>
    </source>
</evidence>
<feature type="region of interest" description="Disordered" evidence="1">
    <location>
        <begin position="1"/>
        <end position="180"/>
    </location>
</feature>
<dbReference type="InterPro" id="IPR036020">
    <property type="entry name" value="WW_dom_sf"/>
</dbReference>
<name>A0A165EXW5_9APHY</name>
<dbReference type="STRING" id="1314785.A0A165EXW5"/>
<feature type="compositionally biased region" description="Pro residues" evidence="1">
    <location>
        <begin position="584"/>
        <end position="594"/>
    </location>
</feature>
<feature type="compositionally biased region" description="Basic and acidic residues" evidence="1">
    <location>
        <begin position="243"/>
        <end position="259"/>
    </location>
</feature>
<dbReference type="AlphaFoldDB" id="A0A165EXW5"/>
<feature type="compositionally biased region" description="Basic and acidic residues" evidence="1">
    <location>
        <begin position="24"/>
        <end position="34"/>
    </location>
</feature>
<gene>
    <name evidence="3" type="ORF">LAESUDRAFT_724432</name>
</gene>
<keyword evidence="4" id="KW-1185">Reference proteome</keyword>
<feature type="compositionally biased region" description="Polar residues" evidence="1">
    <location>
        <begin position="90"/>
        <end position="120"/>
    </location>
</feature>
<dbReference type="PROSITE" id="PS50020">
    <property type="entry name" value="WW_DOMAIN_2"/>
    <property type="match status" value="1"/>
</dbReference>
<dbReference type="OrthoDB" id="548295at2759"/>
<feature type="compositionally biased region" description="Low complexity" evidence="1">
    <location>
        <begin position="140"/>
        <end position="151"/>
    </location>
</feature>
<dbReference type="InterPro" id="IPR001202">
    <property type="entry name" value="WW_dom"/>
</dbReference>
<feature type="compositionally biased region" description="Pro residues" evidence="1">
    <location>
        <begin position="540"/>
        <end position="550"/>
    </location>
</feature>
<dbReference type="GeneID" id="63825640"/>
<feature type="compositionally biased region" description="Acidic residues" evidence="1">
    <location>
        <begin position="1"/>
        <end position="17"/>
    </location>
</feature>
<proteinExistence type="predicted"/>
<organism evidence="3 4">
    <name type="scientific">Laetiporus sulphureus 93-53</name>
    <dbReference type="NCBI Taxonomy" id="1314785"/>
    <lineage>
        <taxon>Eukaryota</taxon>
        <taxon>Fungi</taxon>
        <taxon>Dikarya</taxon>
        <taxon>Basidiomycota</taxon>
        <taxon>Agaricomycotina</taxon>
        <taxon>Agaricomycetes</taxon>
        <taxon>Polyporales</taxon>
        <taxon>Laetiporus</taxon>
    </lineage>
</organism>
<dbReference type="RefSeq" id="XP_040765685.1">
    <property type="nucleotide sequence ID" value="XM_040908611.1"/>
</dbReference>
<dbReference type="CDD" id="cd00201">
    <property type="entry name" value="WW"/>
    <property type="match status" value="1"/>
</dbReference>
<protein>
    <recommendedName>
        <fullName evidence="2">WW domain-containing protein</fullName>
    </recommendedName>
</protein>
<dbReference type="EMBL" id="KV427617">
    <property type="protein sequence ID" value="KZT07945.1"/>
    <property type="molecule type" value="Genomic_DNA"/>
</dbReference>
<evidence type="ECO:0000256" key="1">
    <source>
        <dbReference type="SAM" id="MobiDB-lite"/>
    </source>
</evidence>
<dbReference type="Proteomes" id="UP000076871">
    <property type="component" value="Unassembled WGS sequence"/>
</dbReference>
<feature type="compositionally biased region" description="Polar residues" evidence="1">
    <location>
        <begin position="640"/>
        <end position="655"/>
    </location>
</feature>
<feature type="compositionally biased region" description="Basic and acidic residues" evidence="1">
    <location>
        <begin position="353"/>
        <end position="363"/>
    </location>
</feature>
<feature type="compositionally biased region" description="Basic and acidic residues" evidence="1">
    <location>
        <begin position="507"/>
        <end position="533"/>
    </location>
</feature>
<evidence type="ECO:0000313" key="4">
    <source>
        <dbReference type="Proteomes" id="UP000076871"/>
    </source>
</evidence>
<feature type="non-terminal residue" evidence="3">
    <location>
        <position position="844"/>
    </location>
</feature>
<feature type="compositionally biased region" description="Polar residues" evidence="1">
    <location>
        <begin position="731"/>
        <end position="741"/>
    </location>
</feature>
<dbReference type="InParanoid" id="A0A165EXW5"/>